<name>A0ABR3HJA1_LOXSC</name>
<accession>A0ABR3HJA1</accession>
<dbReference type="EMBL" id="JBEUOH010000018">
    <property type="protein sequence ID" value="KAL0870386.1"/>
    <property type="molecule type" value="Genomic_DNA"/>
</dbReference>
<evidence type="ECO:0000313" key="2">
    <source>
        <dbReference type="Proteomes" id="UP001549920"/>
    </source>
</evidence>
<organism evidence="1 2">
    <name type="scientific">Loxostege sticticalis</name>
    <name type="common">Beet webworm moth</name>
    <dbReference type="NCBI Taxonomy" id="481309"/>
    <lineage>
        <taxon>Eukaryota</taxon>
        <taxon>Metazoa</taxon>
        <taxon>Ecdysozoa</taxon>
        <taxon>Arthropoda</taxon>
        <taxon>Hexapoda</taxon>
        <taxon>Insecta</taxon>
        <taxon>Pterygota</taxon>
        <taxon>Neoptera</taxon>
        <taxon>Endopterygota</taxon>
        <taxon>Lepidoptera</taxon>
        <taxon>Glossata</taxon>
        <taxon>Ditrysia</taxon>
        <taxon>Pyraloidea</taxon>
        <taxon>Crambidae</taxon>
        <taxon>Pyraustinae</taxon>
        <taxon>Loxostege</taxon>
    </lineage>
</organism>
<keyword evidence="2" id="KW-1185">Reference proteome</keyword>
<proteinExistence type="predicted"/>
<dbReference type="Proteomes" id="UP001549920">
    <property type="component" value="Unassembled WGS sequence"/>
</dbReference>
<gene>
    <name evidence="1" type="ORF">ABMA27_005396</name>
</gene>
<comment type="caution">
    <text evidence="1">The sequence shown here is derived from an EMBL/GenBank/DDBJ whole genome shotgun (WGS) entry which is preliminary data.</text>
</comment>
<reference evidence="1 2" key="1">
    <citation type="submission" date="2024-06" db="EMBL/GenBank/DDBJ databases">
        <title>A chromosome-level genome assembly of beet webworm, Loxostege sticticalis.</title>
        <authorList>
            <person name="Zhang Y."/>
        </authorList>
    </citation>
    <scope>NUCLEOTIDE SEQUENCE [LARGE SCALE GENOMIC DNA]</scope>
    <source>
        <strain evidence="1">AQ026</strain>
        <tissue evidence="1">Whole body</tissue>
    </source>
</reference>
<sequence length="107" mass="11625">MNLLHFLGLSHRKFLECFIPGRFFHSIVLLDIGTKGSGPIGDVSEPFLARLSAISLPSTPVCPGTHIRVTLLNFPSLLSACIAFKTSFDSILTDARALSAAWLSLRI</sequence>
<protein>
    <submittedName>
        <fullName evidence="1">Uncharacterized protein</fullName>
    </submittedName>
</protein>
<evidence type="ECO:0000313" key="1">
    <source>
        <dbReference type="EMBL" id="KAL0870386.1"/>
    </source>
</evidence>